<protein>
    <submittedName>
        <fullName evidence="1">HNH endonuclease</fullName>
    </submittedName>
</protein>
<comment type="caution">
    <text evidence="1">The sequence shown here is derived from an EMBL/GenBank/DDBJ whole genome shotgun (WGS) entry which is preliminary data.</text>
</comment>
<gene>
    <name evidence="1" type="ORF">HBO33_11945</name>
</gene>
<keyword evidence="1" id="KW-0378">Hydrolase</keyword>
<organism evidence="1 2">
    <name type="scientific">Pseudomonas gessardii</name>
    <dbReference type="NCBI Taxonomy" id="78544"/>
    <lineage>
        <taxon>Bacteria</taxon>
        <taxon>Pseudomonadati</taxon>
        <taxon>Pseudomonadota</taxon>
        <taxon>Gammaproteobacteria</taxon>
        <taxon>Pseudomonadales</taxon>
        <taxon>Pseudomonadaceae</taxon>
        <taxon>Pseudomonas</taxon>
    </lineage>
</organism>
<dbReference type="RefSeq" id="WP_169897764.1">
    <property type="nucleotide sequence ID" value="NZ_JAAQYP010000015.1"/>
</dbReference>
<sequence>MKLTKKQRCDLHAKFTGRCAYCGVLLGDRWHADHLAPVVRELLSKQTTAGTWKLVSGKPLRPEHDVLENMMPACAPCNISKGGQTLEGWRNWIAGHVNSLNSYTSIYRISKAYGLIVETGKPVVFHFETVGQPNPINHRK</sequence>
<proteinExistence type="predicted"/>
<keyword evidence="1" id="KW-0540">Nuclease</keyword>
<accession>A0A7Y1QLS8</accession>
<evidence type="ECO:0000313" key="1">
    <source>
        <dbReference type="EMBL" id="NNA95882.1"/>
    </source>
</evidence>
<evidence type="ECO:0000313" key="2">
    <source>
        <dbReference type="Proteomes" id="UP000542111"/>
    </source>
</evidence>
<reference evidence="1 2" key="1">
    <citation type="journal article" date="2020" name="Front. Microbiol.">
        <title>Genetic Organization of the aprX-lipA2 Operon Affects the Proteolytic Potential of Pseudomonas Species in Milk.</title>
        <authorList>
            <person name="Maier C."/>
            <person name="Huptas C."/>
            <person name="von Neubeck M."/>
            <person name="Scherer S."/>
            <person name="Wenning M."/>
            <person name="Lucking G."/>
        </authorList>
    </citation>
    <scope>NUCLEOTIDE SEQUENCE [LARGE SCALE GENOMIC DNA]</scope>
    <source>
        <strain evidence="1 2">G4779</strain>
    </source>
</reference>
<dbReference type="EMBL" id="JAAQYP010000015">
    <property type="protein sequence ID" value="NNA95882.1"/>
    <property type="molecule type" value="Genomic_DNA"/>
</dbReference>
<dbReference type="Gene3D" id="1.10.30.50">
    <property type="match status" value="1"/>
</dbReference>
<keyword evidence="1" id="KW-0255">Endonuclease</keyword>
<name>A0A7Y1QLS8_9PSED</name>
<dbReference type="GO" id="GO:0004519">
    <property type="term" value="F:endonuclease activity"/>
    <property type="evidence" value="ECO:0007669"/>
    <property type="project" value="UniProtKB-KW"/>
</dbReference>
<dbReference type="AlphaFoldDB" id="A0A7Y1QLS8"/>
<dbReference type="Proteomes" id="UP000542111">
    <property type="component" value="Unassembled WGS sequence"/>
</dbReference>